<evidence type="ECO:0000313" key="2">
    <source>
        <dbReference type="Proteomes" id="UP000198729"/>
    </source>
</evidence>
<gene>
    <name evidence="1" type="ORF">NSMM_180026</name>
</gene>
<name>A0A1G5SDI9_9PROT</name>
<dbReference type="STRING" id="51642.NSMM_180026"/>
<reference evidence="1 2" key="1">
    <citation type="submission" date="2016-10" db="EMBL/GenBank/DDBJ databases">
        <authorList>
            <person name="de Groot N.N."/>
        </authorList>
    </citation>
    <scope>NUCLEOTIDE SEQUENCE [LARGE SCALE GENOMIC DNA]</scope>
    <source>
        <strain evidence="1">1</strain>
    </source>
</reference>
<dbReference type="AlphaFoldDB" id="A0A1G5SDI9"/>
<dbReference type="Proteomes" id="UP000198729">
    <property type="component" value="Unassembled WGS sequence"/>
</dbReference>
<dbReference type="InterPro" id="IPR036661">
    <property type="entry name" value="Luciferase-like_sf"/>
</dbReference>
<dbReference type="OrthoDB" id="9780518at2"/>
<evidence type="ECO:0000313" key="1">
    <source>
        <dbReference type="EMBL" id="SCZ84479.1"/>
    </source>
</evidence>
<dbReference type="SUPFAM" id="SSF51679">
    <property type="entry name" value="Bacterial luciferase-like"/>
    <property type="match status" value="1"/>
</dbReference>
<sequence>MATIGRAETIEQKIQALLQRTQADGLIVTCDLYKHKDRLRSFNIRYSLSVHPADLPLPRLQLSQYLFYRTRSHS</sequence>
<accession>A0A1G5SDI9</accession>
<keyword evidence="2" id="KW-1185">Reference proteome</keyword>
<protein>
    <submittedName>
        <fullName evidence="1">Uncharacterized protein</fullName>
    </submittedName>
</protein>
<dbReference type="EMBL" id="FMWO01000023">
    <property type="protein sequence ID" value="SCZ84479.1"/>
    <property type="molecule type" value="Genomic_DNA"/>
</dbReference>
<organism evidence="1 2">
    <name type="scientific">Nitrosomonas mobilis</name>
    <dbReference type="NCBI Taxonomy" id="51642"/>
    <lineage>
        <taxon>Bacteria</taxon>
        <taxon>Pseudomonadati</taxon>
        <taxon>Pseudomonadota</taxon>
        <taxon>Betaproteobacteria</taxon>
        <taxon>Nitrosomonadales</taxon>
        <taxon>Nitrosomonadaceae</taxon>
        <taxon>Nitrosomonas</taxon>
    </lineage>
</organism>
<dbReference type="GO" id="GO:0016705">
    <property type="term" value="F:oxidoreductase activity, acting on paired donors, with incorporation or reduction of molecular oxygen"/>
    <property type="evidence" value="ECO:0007669"/>
    <property type="project" value="InterPro"/>
</dbReference>
<proteinExistence type="predicted"/>